<evidence type="ECO:0000256" key="1">
    <source>
        <dbReference type="ARBA" id="ARBA00004651"/>
    </source>
</evidence>
<comment type="subcellular location">
    <subcellularLocation>
        <location evidence="1">Cell membrane</location>
        <topology evidence="1">Multi-pass membrane protein</topology>
    </subcellularLocation>
</comment>
<keyword evidence="4 7" id="KW-0812">Transmembrane</keyword>
<gene>
    <name evidence="8" type="ORF">A9A59_1091</name>
</gene>
<evidence type="ECO:0000313" key="9">
    <source>
        <dbReference type="Proteomes" id="UP000223071"/>
    </source>
</evidence>
<accession>A0A2A9HFV1</accession>
<evidence type="ECO:0000256" key="7">
    <source>
        <dbReference type="SAM" id="Phobius"/>
    </source>
</evidence>
<keyword evidence="3" id="KW-1003">Cell membrane</keyword>
<protein>
    <submittedName>
        <fullName evidence="8">Multicomponent Na+:H+ antiporter subunit E</fullName>
    </submittedName>
</protein>
<dbReference type="EMBL" id="PDJQ01000001">
    <property type="protein sequence ID" value="PFG73885.1"/>
    <property type="molecule type" value="Genomic_DNA"/>
</dbReference>
<dbReference type="InterPro" id="IPR002758">
    <property type="entry name" value="Cation_antiport_E"/>
</dbReference>
<keyword evidence="9" id="KW-1185">Reference proteome</keyword>
<dbReference type="GO" id="GO:0008324">
    <property type="term" value="F:monoatomic cation transmembrane transporter activity"/>
    <property type="evidence" value="ECO:0007669"/>
    <property type="project" value="InterPro"/>
</dbReference>
<reference evidence="8 9" key="1">
    <citation type="submission" date="2017-09" db="EMBL/GenBank/DDBJ databases">
        <title>Sequencing the genomes of two abundant thermophiles in Great Basin hot springs: Thermocrinis jamiesonii and novel Chloroflexi Thermoflexus hugenholtzii.</title>
        <authorList>
            <person name="Hedlund B."/>
        </authorList>
    </citation>
    <scope>NUCLEOTIDE SEQUENCE [LARGE SCALE GENOMIC DNA]</scope>
    <source>
        <strain evidence="8 9">G233</strain>
    </source>
</reference>
<sequence length="155" mass="16643">MKGLLWILLLGGAWAALSGVVSGTQLAVGMAIGLGVLVFLGGAGTDYLRKARQVAAFAVFFLVELVKANLRVTRDVLSPKPPIAPGVVGIPLDLEGDGPIALFAVVMTLTPGTLALDVSEDRKTLYVHGMWVRDAEAFRREQKEGFERRVKELVE</sequence>
<evidence type="ECO:0000313" key="8">
    <source>
        <dbReference type="EMBL" id="PFG73885.1"/>
    </source>
</evidence>
<feature type="transmembrane region" description="Helical" evidence="7">
    <location>
        <begin position="25"/>
        <end position="42"/>
    </location>
</feature>
<name>A0A2A9HFV1_TEPT2</name>
<organism evidence="8 9">
    <name type="scientific">Tepidiforma thermophila (strain KCTC 52669 / CGMCC 1.13589 / G233)</name>
    <dbReference type="NCBI Taxonomy" id="2761530"/>
    <lineage>
        <taxon>Bacteria</taxon>
        <taxon>Bacillati</taxon>
        <taxon>Chloroflexota</taxon>
        <taxon>Tepidiformia</taxon>
        <taxon>Tepidiformales</taxon>
        <taxon>Tepidiformaceae</taxon>
        <taxon>Tepidiforma</taxon>
    </lineage>
</organism>
<dbReference type="Proteomes" id="UP000223071">
    <property type="component" value="Unassembled WGS sequence"/>
</dbReference>
<evidence type="ECO:0000256" key="5">
    <source>
        <dbReference type="ARBA" id="ARBA00022989"/>
    </source>
</evidence>
<keyword evidence="6 7" id="KW-0472">Membrane</keyword>
<dbReference type="PANTHER" id="PTHR34584:SF1">
    <property type="entry name" value="NA(+)_H(+) ANTIPORTER SUBUNIT E1"/>
    <property type="match status" value="1"/>
</dbReference>
<dbReference type="AlphaFoldDB" id="A0A2A9HFV1"/>
<evidence type="ECO:0000256" key="4">
    <source>
        <dbReference type="ARBA" id="ARBA00022692"/>
    </source>
</evidence>
<dbReference type="Pfam" id="PF01899">
    <property type="entry name" value="MNHE"/>
    <property type="match status" value="1"/>
</dbReference>
<dbReference type="PIRSF" id="PIRSF019239">
    <property type="entry name" value="MrpE"/>
    <property type="match status" value="1"/>
</dbReference>
<dbReference type="RefSeq" id="WP_098503317.1">
    <property type="nucleotide sequence ID" value="NZ_PDJQ01000001.1"/>
</dbReference>
<evidence type="ECO:0000256" key="2">
    <source>
        <dbReference type="ARBA" id="ARBA00006228"/>
    </source>
</evidence>
<dbReference type="PANTHER" id="PTHR34584">
    <property type="entry name" value="NA(+)/H(+) ANTIPORTER SUBUNIT E1"/>
    <property type="match status" value="1"/>
</dbReference>
<proteinExistence type="inferred from homology"/>
<comment type="caution">
    <text evidence="8">The sequence shown here is derived from an EMBL/GenBank/DDBJ whole genome shotgun (WGS) entry which is preliminary data.</text>
</comment>
<keyword evidence="5 7" id="KW-1133">Transmembrane helix</keyword>
<evidence type="ECO:0000256" key="3">
    <source>
        <dbReference type="ARBA" id="ARBA00022475"/>
    </source>
</evidence>
<evidence type="ECO:0000256" key="6">
    <source>
        <dbReference type="ARBA" id="ARBA00023136"/>
    </source>
</evidence>
<dbReference type="GO" id="GO:0005886">
    <property type="term" value="C:plasma membrane"/>
    <property type="evidence" value="ECO:0007669"/>
    <property type="project" value="UniProtKB-SubCell"/>
</dbReference>
<comment type="similarity">
    <text evidence="2">Belongs to the CPA3 antiporters (TC 2.A.63) subunit E family.</text>
</comment>